<feature type="transmembrane region" description="Helical" evidence="5">
    <location>
        <begin position="156"/>
        <end position="175"/>
    </location>
</feature>
<dbReference type="InterPro" id="IPR000620">
    <property type="entry name" value="EamA_dom"/>
</dbReference>
<reference evidence="7 8" key="1">
    <citation type="journal article" date="2022" name="bioRxiv">
        <title>Ecology and evolution of chlamydial symbionts of arthropods.</title>
        <authorList>
            <person name="Halter T."/>
            <person name="Koestlbacher S."/>
            <person name="Collingro A."/>
            <person name="Sixt B.S."/>
            <person name="Toenshoff E.R."/>
            <person name="Hendrickx F."/>
            <person name="Kostanjsek R."/>
            <person name="Horn M."/>
        </authorList>
    </citation>
    <scope>NUCLEOTIDE SEQUENCE [LARGE SCALE GENOMIC DNA]</scope>
    <source>
        <strain evidence="7">W744xW776</strain>
    </source>
</reference>
<feature type="transmembrane region" description="Helical" evidence="5">
    <location>
        <begin position="220"/>
        <end position="239"/>
    </location>
</feature>
<keyword evidence="4 5" id="KW-0472">Membrane</keyword>
<feature type="transmembrane region" description="Helical" evidence="5">
    <location>
        <begin position="12"/>
        <end position="34"/>
    </location>
</feature>
<feature type="transmembrane region" description="Helical" evidence="5">
    <location>
        <begin position="102"/>
        <end position="122"/>
    </location>
</feature>
<dbReference type="Proteomes" id="UP000826014">
    <property type="component" value="Chromosome"/>
</dbReference>
<evidence type="ECO:0000259" key="6">
    <source>
        <dbReference type="Pfam" id="PF00892"/>
    </source>
</evidence>
<feature type="transmembrane region" description="Helical" evidence="5">
    <location>
        <begin position="277"/>
        <end position="296"/>
    </location>
</feature>
<evidence type="ECO:0000256" key="4">
    <source>
        <dbReference type="ARBA" id="ARBA00023136"/>
    </source>
</evidence>
<sequence>MSTAKSFDQDFIKGVAYILLSTIGSSLFGLFSKFGLDNTPFFLITFLRFAIPFILLLPFSLTKYSVVQLWQARNWRIQWLRSSCVLVYQYSFFYFLNQQSLLDAAVLQSTSPLFILIFESLFHRQRLNMLTLFSIVISFIGVLCILQPDLGVISRISLVGFLIPVALAGSQVIYFHQVHHAPQQSTLFFLFFLCSIFTGVLYLFSGELFQTSTYGHTSSLVHAWVLLGMGVTSIFNQSFRGFAYRYARPSILAPFSYIALLFSGLFDWLVFNRLPNLCSGLGLALVIIGSVIQFYGKKRFIS</sequence>
<keyword evidence="3 5" id="KW-1133">Transmembrane helix</keyword>
<dbReference type="SUPFAM" id="SSF103481">
    <property type="entry name" value="Multidrug resistance efflux transporter EmrE"/>
    <property type="match status" value="2"/>
</dbReference>
<feature type="transmembrane region" description="Helical" evidence="5">
    <location>
        <begin position="129"/>
        <end position="150"/>
    </location>
</feature>
<dbReference type="Pfam" id="PF00892">
    <property type="entry name" value="EamA"/>
    <property type="match status" value="1"/>
</dbReference>
<dbReference type="PANTHER" id="PTHR22911:SF6">
    <property type="entry name" value="SOLUTE CARRIER FAMILY 35 MEMBER G1"/>
    <property type="match status" value="1"/>
</dbReference>
<organism evidence="7 8">
    <name type="scientific">Candidatus Rhabdochlamydia oedothoracis</name>
    <dbReference type="NCBI Taxonomy" id="2720720"/>
    <lineage>
        <taxon>Bacteria</taxon>
        <taxon>Pseudomonadati</taxon>
        <taxon>Chlamydiota</taxon>
        <taxon>Chlamydiia</taxon>
        <taxon>Parachlamydiales</taxon>
        <taxon>Candidatus Rhabdochlamydiaceae</taxon>
        <taxon>Candidatus Rhabdochlamydia</taxon>
    </lineage>
</organism>
<feature type="transmembrane region" description="Helical" evidence="5">
    <location>
        <begin position="40"/>
        <end position="59"/>
    </location>
</feature>
<dbReference type="EMBL" id="CP075587">
    <property type="protein sequence ID" value="QYF49035.1"/>
    <property type="molecule type" value="Genomic_DNA"/>
</dbReference>
<comment type="subcellular location">
    <subcellularLocation>
        <location evidence="1">Membrane</location>
        <topology evidence="1">Multi-pass membrane protein</topology>
    </subcellularLocation>
</comment>
<dbReference type="InterPro" id="IPR037185">
    <property type="entry name" value="EmrE-like"/>
</dbReference>
<dbReference type="RefSeq" id="WP_215216825.1">
    <property type="nucleotide sequence ID" value="NZ_CP075587.1"/>
</dbReference>
<accession>A0ABX8V1B6</accession>
<evidence type="ECO:0000256" key="5">
    <source>
        <dbReference type="SAM" id="Phobius"/>
    </source>
</evidence>
<name>A0ABX8V1B6_9BACT</name>
<feature type="domain" description="EamA" evidence="6">
    <location>
        <begin position="13"/>
        <end position="146"/>
    </location>
</feature>
<proteinExistence type="predicted"/>
<dbReference type="PANTHER" id="PTHR22911">
    <property type="entry name" value="ACYL-MALONYL CONDENSING ENZYME-RELATED"/>
    <property type="match status" value="1"/>
</dbReference>
<keyword evidence="2 5" id="KW-0812">Transmembrane</keyword>
<feature type="transmembrane region" description="Helical" evidence="5">
    <location>
        <begin position="251"/>
        <end position="271"/>
    </location>
</feature>
<evidence type="ECO:0000313" key="8">
    <source>
        <dbReference type="Proteomes" id="UP000826014"/>
    </source>
</evidence>
<keyword evidence="8" id="KW-1185">Reference proteome</keyword>
<protein>
    <submittedName>
        <fullName evidence="7">Pseudopaline exporter CntI</fullName>
    </submittedName>
</protein>
<evidence type="ECO:0000256" key="1">
    <source>
        <dbReference type="ARBA" id="ARBA00004141"/>
    </source>
</evidence>
<evidence type="ECO:0000313" key="7">
    <source>
        <dbReference type="EMBL" id="QYF49035.1"/>
    </source>
</evidence>
<feature type="transmembrane region" description="Helical" evidence="5">
    <location>
        <begin position="187"/>
        <end position="205"/>
    </location>
</feature>
<evidence type="ECO:0000256" key="2">
    <source>
        <dbReference type="ARBA" id="ARBA00022692"/>
    </source>
</evidence>
<gene>
    <name evidence="7" type="ORF">RHABOEDO_001292</name>
</gene>
<evidence type="ECO:0000256" key="3">
    <source>
        <dbReference type="ARBA" id="ARBA00022989"/>
    </source>
</evidence>